<protein>
    <recommendedName>
        <fullName evidence="1">DUF2383 domain-containing protein</fullName>
    </recommendedName>
</protein>
<evidence type="ECO:0000313" key="2">
    <source>
        <dbReference type="EMBL" id="SJZ78875.1"/>
    </source>
</evidence>
<dbReference type="NCBIfam" id="TIGR02284">
    <property type="entry name" value="PA2169 family four-helix-bundle protein"/>
    <property type="match status" value="1"/>
</dbReference>
<evidence type="ECO:0000313" key="3">
    <source>
        <dbReference type="Proteomes" id="UP000190367"/>
    </source>
</evidence>
<proteinExistence type="predicted"/>
<dbReference type="InterPro" id="IPR016920">
    <property type="entry name" value="UCP029477"/>
</dbReference>
<dbReference type="AlphaFoldDB" id="A0A1T4NIC4"/>
<dbReference type="STRING" id="634771.SAMN04488128_1011600"/>
<keyword evidence="3" id="KW-1185">Reference proteome</keyword>
<dbReference type="EMBL" id="FUWZ01000001">
    <property type="protein sequence ID" value="SJZ78875.1"/>
    <property type="molecule type" value="Genomic_DNA"/>
</dbReference>
<accession>A0A1T4NIC4</accession>
<name>A0A1T4NIC4_9BACT</name>
<dbReference type="Pfam" id="PF09537">
    <property type="entry name" value="DUF2383"/>
    <property type="match status" value="1"/>
</dbReference>
<dbReference type="InterPro" id="IPR019052">
    <property type="entry name" value="DUF2383"/>
</dbReference>
<dbReference type="Proteomes" id="UP000190367">
    <property type="component" value="Unassembled WGS sequence"/>
</dbReference>
<dbReference type="OrthoDB" id="282393at2"/>
<dbReference type="RefSeq" id="WP_078668192.1">
    <property type="nucleotide sequence ID" value="NZ_FUWZ01000001.1"/>
</dbReference>
<feature type="domain" description="DUF2383" evidence="1">
    <location>
        <begin position="7"/>
        <end position="117"/>
    </location>
</feature>
<dbReference type="InterPro" id="IPR011971">
    <property type="entry name" value="CHP02284"/>
</dbReference>
<evidence type="ECO:0000259" key="1">
    <source>
        <dbReference type="Pfam" id="PF09537"/>
    </source>
</evidence>
<sequence length="151" mass="17154">MNTNTATVETLNDLIGINNDRISGYEKALKDIKGKDADLQELFTHMIDESRTMRNALGKEVQGLGGEMETGKTTGGKLYHAWMELKSVFTGHDRHAILSDCETEEDAAMRAYTQALQEDYLPAYLREMLTRQRSTLKTEHDRIKKMRDAQA</sequence>
<dbReference type="InterPro" id="IPR012347">
    <property type="entry name" value="Ferritin-like"/>
</dbReference>
<gene>
    <name evidence="2" type="ORF">SAMN04488128_1011600</name>
</gene>
<organism evidence="2 3">
    <name type="scientific">Chitinophaga eiseniae</name>
    <dbReference type="NCBI Taxonomy" id="634771"/>
    <lineage>
        <taxon>Bacteria</taxon>
        <taxon>Pseudomonadati</taxon>
        <taxon>Bacteroidota</taxon>
        <taxon>Chitinophagia</taxon>
        <taxon>Chitinophagales</taxon>
        <taxon>Chitinophagaceae</taxon>
        <taxon>Chitinophaga</taxon>
    </lineage>
</organism>
<dbReference type="Gene3D" id="1.20.1260.10">
    <property type="match status" value="1"/>
</dbReference>
<reference evidence="3" key="1">
    <citation type="submission" date="2017-02" db="EMBL/GenBank/DDBJ databases">
        <authorList>
            <person name="Varghese N."/>
            <person name="Submissions S."/>
        </authorList>
    </citation>
    <scope>NUCLEOTIDE SEQUENCE [LARGE SCALE GENOMIC DNA]</scope>
    <source>
        <strain evidence="3">DSM 22224</strain>
    </source>
</reference>
<dbReference type="PIRSF" id="PIRSF029477">
    <property type="entry name" value="UCP029477"/>
    <property type="match status" value="1"/>
</dbReference>